<feature type="compositionally biased region" description="Low complexity" evidence="1">
    <location>
        <begin position="22"/>
        <end position="34"/>
    </location>
</feature>
<feature type="region of interest" description="Disordered" evidence="1">
    <location>
        <begin position="22"/>
        <end position="76"/>
    </location>
</feature>
<dbReference type="PROSITE" id="PS51257">
    <property type="entry name" value="PROKAR_LIPOPROTEIN"/>
    <property type="match status" value="1"/>
</dbReference>
<proteinExistence type="predicted"/>
<dbReference type="RefSeq" id="WP_394836780.1">
    <property type="nucleotide sequence ID" value="NZ_CP089929.1"/>
</dbReference>
<keyword evidence="4" id="KW-1185">Reference proteome</keyword>
<evidence type="ECO:0000256" key="1">
    <source>
        <dbReference type="SAM" id="MobiDB-lite"/>
    </source>
</evidence>
<feature type="signal peptide" evidence="2">
    <location>
        <begin position="1"/>
        <end position="23"/>
    </location>
</feature>
<dbReference type="EMBL" id="CP089983">
    <property type="protein sequence ID" value="WXB07120.1"/>
    <property type="molecule type" value="Genomic_DNA"/>
</dbReference>
<protein>
    <recommendedName>
        <fullName evidence="5">Lipoprotein</fullName>
    </recommendedName>
</protein>
<sequence>MSLLTYRALVCGLALAACGGSNASKPPAEPAASSQTEATGSQATPGAKSDADAKPVEPPASETASPPQPPKVRLLSPGAAPRHALRYRFAVGPSQWSQMDMKMAIGVGLGNAVPKPVPLPTVRAAMRIDPKSVSPEGELRYEFEMVKLTVLRDAPVAAEVRTKLEQELGKLTGLKGYAVVTSRGITKDADFVVPPDASDAMQETLENMRSSIRQMSSPLPEEEVGKGAAWEVETQLVTPAFRLTQTATHTLQDVRPNGMSTRVSFIQNAPRQPMKLKKLPGAKVQLESMLSTGDGKTEVVFDKLVPNSLVSLSTNIQMSIAASDGSTGNMAMSMGVATTFQPSKAPH</sequence>
<evidence type="ECO:0000313" key="3">
    <source>
        <dbReference type="EMBL" id="WXB07120.1"/>
    </source>
</evidence>
<evidence type="ECO:0000256" key="2">
    <source>
        <dbReference type="SAM" id="SignalP"/>
    </source>
</evidence>
<keyword evidence="2" id="KW-0732">Signal</keyword>
<reference evidence="3" key="1">
    <citation type="submission" date="2021-12" db="EMBL/GenBank/DDBJ databases">
        <title>Discovery of the Pendulisporaceae a myxobacterial family with distinct sporulation behavior and unique specialized metabolism.</title>
        <authorList>
            <person name="Garcia R."/>
            <person name="Popoff A."/>
            <person name="Bader C.D."/>
            <person name="Loehr J."/>
            <person name="Walesch S."/>
            <person name="Walt C."/>
            <person name="Boldt J."/>
            <person name="Bunk B."/>
            <person name="Haeckl F.J.F.P.J."/>
            <person name="Gunesch A.P."/>
            <person name="Birkelbach J."/>
            <person name="Nuebel U."/>
            <person name="Pietschmann T."/>
            <person name="Bach T."/>
            <person name="Mueller R."/>
        </authorList>
    </citation>
    <scope>NUCLEOTIDE SEQUENCE</scope>
    <source>
        <strain evidence="3">MSr11367</strain>
    </source>
</reference>
<organism evidence="3 4">
    <name type="scientific">Pendulispora rubella</name>
    <dbReference type="NCBI Taxonomy" id="2741070"/>
    <lineage>
        <taxon>Bacteria</taxon>
        <taxon>Pseudomonadati</taxon>
        <taxon>Myxococcota</taxon>
        <taxon>Myxococcia</taxon>
        <taxon>Myxococcales</taxon>
        <taxon>Sorangiineae</taxon>
        <taxon>Pendulisporaceae</taxon>
        <taxon>Pendulispora</taxon>
    </lineage>
</organism>
<feature type="chain" id="PRO_5045270317" description="Lipoprotein" evidence="2">
    <location>
        <begin position="24"/>
        <end position="347"/>
    </location>
</feature>
<evidence type="ECO:0000313" key="4">
    <source>
        <dbReference type="Proteomes" id="UP001374803"/>
    </source>
</evidence>
<evidence type="ECO:0008006" key="5">
    <source>
        <dbReference type="Google" id="ProtNLM"/>
    </source>
</evidence>
<dbReference type="Proteomes" id="UP001374803">
    <property type="component" value="Chromosome"/>
</dbReference>
<feature type="compositionally biased region" description="Polar residues" evidence="1">
    <location>
        <begin position="35"/>
        <end position="44"/>
    </location>
</feature>
<gene>
    <name evidence="3" type="ORF">LVJ94_07715</name>
</gene>
<name>A0ABZ2L9W1_9BACT</name>
<accession>A0ABZ2L9W1</accession>